<dbReference type="Pfam" id="PF05011">
    <property type="entry name" value="DBR1"/>
    <property type="match status" value="1"/>
</dbReference>
<dbReference type="InterPro" id="IPR029052">
    <property type="entry name" value="Metallo-depent_PP-like"/>
</dbReference>
<feature type="compositionally biased region" description="Pro residues" evidence="22">
    <location>
        <begin position="670"/>
        <end position="682"/>
    </location>
</feature>
<dbReference type="InterPro" id="IPR012341">
    <property type="entry name" value="6hp_glycosidase-like_sf"/>
</dbReference>
<dbReference type="AlphaFoldDB" id="F0XVT8"/>
<dbReference type="GO" id="GO:0005634">
    <property type="term" value="C:nucleus"/>
    <property type="evidence" value="ECO:0007669"/>
    <property type="project" value="UniProtKB-SubCell"/>
</dbReference>
<comment type="cofactor">
    <cofactor evidence="2">
        <name>Zn(2+)</name>
        <dbReference type="ChEBI" id="CHEBI:29105"/>
    </cofactor>
</comment>
<keyword evidence="13" id="KW-0408">Iron</keyword>
<dbReference type="Pfam" id="PF07221">
    <property type="entry name" value="GlcNAc_2-epim"/>
    <property type="match status" value="1"/>
</dbReference>
<dbReference type="InParanoid" id="F0XVT8"/>
<dbReference type="Proteomes" id="UP000002729">
    <property type="component" value="Unassembled WGS sequence"/>
</dbReference>
<evidence type="ECO:0000256" key="7">
    <source>
        <dbReference type="ARBA" id="ARBA00013176"/>
    </source>
</evidence>
<evidence type="ECO:0000256" key="8">
    <source>
        <dbReference type="ARBA" id="ARBA00014959"/>
    </source>
</evidence>
<dbReference type="CDD" id="cd00844">
    <property type="entry name" value="MPP_Dbr1_N"/>
    <property type="match status" value="1"/>
</dbReference>
<dbReference type="Pfam" id="PF00149">
    <property type="entry name" value="Metallophos"/>
    <property type="match status" value="1"/>
</dbReference>
<evidence type="ECO:0000256" key="1">
    <source>
        <dbReference type="ARBA" id="ARBA00001936"/>
    </source>
</evidence>
<dbReference type="SUPFAM" id="SSF56300">
    <property type="entry name" value="Metallo-dependent phosphatases"/>
    <property type="match status" value="1"/>
</dbReference>
<evidence type="ECO:0000256" key="16">
    <source>
        <dbReference type="ARBA" id="ARBA00023242"/>
    </source>
</evidence>
<evidence type="ECO:0000256" key="4">
    <source>
        <dbReference type="ARBA" id="ARBA00004123"/>
    </source>
</evidence>
<feature type="compositionally biased region" description="Low complexity" evidence="22">
    <location>
        <begin position="715"/>
        <end position="724"/>
    </location>
</feature>
<comment type="similarity">
    <text evidence="5">Belongs to the lariat debranching enzyme family.</text>
</comment>
<dbReference type="SUPFAM" id="SSF48208">
    <property type="entry name" value="Six-hairpin glycosidases"/>
    <property type="match status" value="1"/>
</dbReference>
<dbReference type="RefSeq" id="XP_009032687.1">
    <property type="nucleotide sequence ID" value="XM_009034439.1"/>
</dbReference>
<evidence type="ECO:0000256" key="2">
    <source>
        <dbReference type="ARBA" id="ARBA00001947"/>
    </source>
</evidence>
<dbReference type="SMART" id="SM01124">
    <property type="entry name" value="DBR1"/>
    <property type="match status" value="1"/>
</dbReference>
<dbReference type="GO" id="GO:0050121">
    <property type="term" value="F:N-acylglucosamine 2-epimerase activity"/>
    <property type="evidence" value="ECO:0007669"/>
    <property type="project" value="UniProtKB-EC"/>
</dbReference>
<feature type="domain" description="Lariat debranching enzyme C-terminal" evidence="23">
    <location>
        <begin position="500"/>
        <end position="664"/>
    </location>
</feature>
<dbReference type="GO" id="GO:0046872">
    <property type="term" value="F:metal ion binding"/>
    <property type="evidence" value="ECO:0007669"/>
    <property type="project" value="UniProtKB-KW"/>
</dbReference>
<comment type="subcellular location">
    <subcellularLocation>
        <location evidence="4">Nucleus</location>
    </subcellularLocation>
</comment>
<evidence type="ECO:0000256" key="12">
    <source>
        <dbReference type="ARBA" id="ARBA00022833"/>
    </source>
</evidence>
<evidence type="ECO:0000256" key="3">
    <source>
        <dbReference type="ARBA" id="ARBA00001954"/>
    </source>
</evidence>
<keyword evidence="11" id="KW-0378">Hydrolase</keyword>
<dbReference type="GO" id="GO:0005975">
    <property type="term" value="P:carbohydrate metabolic process"/>
    <property type="evidence" value="ECO:0007669"/>
    <property type="project" value="InterPro"/>
</dbReference>
<reference evidence="24 25" key="1">
    <citation type="journal article" date="2011" name="Proc. Natl. Acad. Sci. U.S.A.">
        <title>Niche of harmful alga Aureococcus anophagefferens revealed through ecogenomics.</title>
        <authorList>
            <person name="Gobler C.J."/>
            <person name="Berry D.L."/>
            <person name="Dyhrman S.T."/>
            <person name="Wilhelm S.W."/>
            <person name="Salamov A."/>
            <person name="Lobanov A.V."/>
            <person name="Zhang Y."/>
            <person name="Collier J.L."/>
            <person name="Wurch L.L."/>
            <person name="Kustka A.B."/>
            <person name="Dill B.D."/>
            <person name="Shah M."/>
            <person name="VerBerkmoes N.C."/>
            <person name="Kuo A."/>
            <person name="Terry A."/>
            <person name="Pangilinan J."/>
            <person name="Lindquist E.A."/>
            <person name="Lucas S."/>
            <person name="Paulsen I.T."/>
            <person name="Hattenrath-Lehmann T.K."/>
            <person name="Talmage S.C."/>
            <person name="Walker E.A."/>
            <person name="Koch F."/>
            <person name="Burson A.M."/>
            <person name="Marcoval M.A."/>
            <person name="Tang Y.Z."/>
            <person name="Lecleir G.R."/>
            <person name="Coyne K.J."/>
            <person name="Berg G.M."/>
            <person name="Bertrand E.M."/>
            <person name="Saito M.A."/>
            <person name="Gladyshev V.N."/>
            <person name="Grigoriev I.V."/>
        </authorList>
    </citation>
    <scope>NUCLEOTIDE SEQUENCE [LARGE SCALE GENOMIC DNA]</scope>
    <source>
        <strain evidence="25">CCMP 1984</strain>
    </source>
</reference>
<dbReference type="EMBL" id="GL833120">
    <property type="protein sequence ID" value="EGB13086.1"/>
    <property type="molecule type" value="Genomic_DNA"/>
</dbReference>
<gene>
    <name evidence="24" type="ORF">AURANDRAFT_70538</name>
</gene>
<evidence type="ECO:0000256" key="20">
    <source>
        <dbReference type="ARBA" id="ARBA00034243"/>
    </source>
</evidence>
<dbReference type="InterPro" id="IPR008928">
    <property type="entry name" value="6-hairpin_glycosidase_sf"/>
</dbReference>
<sequence>MLKVIEDEGGSHGEDAAAVLASAEAMFETLLEWIEDPSKCGRPPAAPSNATKLADVMCAASLSLDFYHLSADAETREGHKRRIAQACADVLRHYDASKRILVEQAGPDGVDYATPAGRLFLPGHSIEVAWFLLQMVEVVPDETLKNVALDAIEGSLERGWDDAHGGGLLYMMDLEGRPLVDATVTNDDKLWWPCTEALIALVMAHTLTGDDDRWGGWLRKVHAYCYDHFATDASWYGYLKRDGTPRHTAKGGNYMGFFHLPRALIMCGCCHGALDDIYAALREVERRRGVKVDLLICCGDFQGLRSEADFEALAVPAKYREMNSFVKYYRGEAEAPCLTVFVGGNHEASNQLGSLFYGGWVAPKIYYLGAAGSVRVGGLRISGLSGIYNGKHHRWDHFENTADAVDARDAVRSAYHVREVDVFRLALLGRGEVDAFISHDWPRGVEQFGDVRRLLRRKKHFADEVARNDLGSPANELLLKQLRPTHWFSAHLHVKFAALVPHDDGTATRFLALDKCLPRRDFLQLLVLERPCDGPVELEYDAEWLAVLAKTHALGGCLPPPRRRQLPDVFDRPGPGDVAAARARAEARCGAWGAPAHAPLKIPEDFVPAPPGPPDPRNPLREASPGAGKECEIPNFKGSDLGRFPLASPQTDAFLDMLGLPHVVTRPCAAPPAAPAVAPPDPAEIALDDDDDAAPPVADPAEIALADDDDDDDAAPVADPAEIALADDDSETG</sequence>
<evidence type="ECO:0000256" key="17">
    <source>
        <dbReference type="ARBA" id="ARBA00031608"/>
    </source>
</evidence>
<dbReference type="Gene3D" id="1.50.10.10">
    <property type="match status" value="1"/>
</dbReference>
<evidence type="ECO:0000256" key="11">
    <source>
        <dbReference type="ARBA" id="ARBA00022801"/>
    </source>
</evidence>
<dbReference type="InterPro" id="IPR010819">
    <property type="entry name" value="AGE/CE"/>
</dbReference>
<keyword evidence="25" id="KW-1185">Reference proteome</keyword>
<evidence type="ECO:0000313" key="25">
    <source>
        <dbReference type="Proteomes" id="UP000002729"/>
    </source>
</evidence>
<evidence type="ECO:0000256" key="21">
    <source>
        <dbReference type="ARBA" id="ARBA00046544"/>
    </source>
</evidence>
<dbReference type="OrthoDB" id="407609at2759"/>
<dbReference type="PANTHER" id="PTHR12849:SF0">
    <property type="entry name" value="LARIAT DEBRANCHING ENZYME"/>
    <property type="match status" value="1"/>
</dbReference>
<evidence type="ECO:0000313" key="24">
    <source>
        <dbReference type="EMBL" id="EGB13086.1"/>
    </source>
</evidence>
<feature type="region of interest" description="Disordered" evidence="22">
    <location>
        <begin position="602"/>
        <end position="635"/>
    </location>
</feature>
<keyword evidence="16" id="KW-0539">Nucleus</keyword>
<keyword evidence="15" id="KW-0413">Isomerase</keyword>
<evidence type="ECO:0000256" key="15">
    <source>
        <dbReference type="ARBA" id="ARBA00023235"/>
    </source>
</evidence>
<evidence type="ECO:0000256" key="18">
    <source>
        <dbReference type="ARBA" id="ARBA00031909"/>
    </source>
</evidence>
<keyword evidence="14" id="KW-0464">Manganese</keyword>
<keyword evidence="10" id="KW-0479">Metal-binding</keyword>
<feature type="compositionally biased region" description="Pro residues" evidence="22">
    <location>
        <begin position="608"/>
        <end position="617"/>
    </location>
</feature>
<evidence type="ECO:0000256" key="9">
    <source>
        <dbReference type="ARBA" id="ARBA00022664"/>
    </source>
</evidence>
<name>F0XVT8_AURAN</name>
<accession>F0XVT8</accession>
<comment type="catalytic activity">
    <reaction evidence="20">
        <text>an N-acyl-D-glucosamine = an N-acyl-D-mannosamine</text>
        <dbReference type="Rhea" id="RHEA:19033"/>
        <dbReference type="ChEBI" id="CHEBI:16062"/>
        <dbReference type="ChEBI" id="CHEBI:17274"/>
        <dbReference type="EC" id="5.1.3.8"/>
    </reaction>
    <physiologicalReaction direction="left-to-right" evidence="20">
        <dbReference type="Rhea" id="RHEA:19034"/>
    </physiologicalReaction>
    <physiologicalReaction direction="right-to-left" evidence="20">
        <dbReference type="Rhea" id="RHEA:19035"/>
    </physiologicalReaction>
</comment>
<protein>
    <recommendedName>
        <fullName evidence="8">N-acylglucosamine 2-epimerase</fullName>
        <ecNumber evidence="7">5.1.3.8</ecNumber>
    </recommendedName>
    <alternativeName>
        <fullName evidence="19">GlcNAc 2-epimerase</fullName>
    </alternativeName>
    <alternativeName>
        <fullName evidence="17">N-acetyl-D-glucosamine 2-epimerase</fullName>
    </alternativeName>
    <alternativeName>
        <fullName evidence="18">Renin-binding protein</fullName>
    </alternativeName>
</protein>
<feature type="compositionally biased region" description="Low complexity" evidence="22">
    <location>
        <begin position="694"/>
        <end position="704"/>
    </location>
</feature>
<comment type="subunit">
    <text evidence="21">Homodimer. Forms a heterodimer with renin and inhibits its activity.</text>
</comment>
<dbReference type="GO" id="GO:0000398">
    <property type="term" value="P:mRNA splicing, via spliceosome"/>
    <property type="evidence" value="ECO:0007669"/>
    <property type="project" value="TreeGrafter"/>
</dbReference>
<dbReference type="InterPro" id="IPR004843">
    <property type="entry name" value="Calcineurin-like_PHP"/>
</dbReference>
<comment type="cofactor">
    <cofactor evidence="3">
        <name>Fe(2+)</name>
        <dbReference type="ChEBI" id="CHEBI:29033"/>
    </cofactor>
</comment>
<evidence type="ECO:0000256" key="19">
    <source>
        <dbReference type="ARBA" id="ARBA00033215"/>
    </source>
</evidence>
<evidence type="ECO:0000256" key="10">
    <source>
        <dbReference type="ARBA" id="ARBA00022723"/>
    </source>
</evidence>
<dbReference type="EC" id="5.1.3.8" evidence="7"/>
<evidence type="ECO:0000256" key="6">
    <source>
        <dbReference type="ARBA" id="ARBA00008558"/>
    </source>
</evidence>
<dbReference type="InterPro" id="IPR007708">
    <property type="entry name" value="DBR1_C"/>
</dbReference>
<proteinExistence type="inferred from homology"/>
<evidence type="ECO:0000256" key="13">
    <source>
        <dbReference type="ARBA" id="ARBA00023004"/>
    </source>
</evidence>
<keyword evidence="9" id="KW-0507">mRNA processing</keyword>
<keyword evidence="12" id="KW-0862">Zinc</keyword>
<feature type="compositionally biased region" description="Acidic residues" evidence="22">
    <location>
        <begin position="705"/>
        <end position="714"/>
    </location>
</feature>
<dbReference type="PANTHER" id="PTHR12849">
    <property type="entry name" value="RNA LARIAT DEBRANCHING ENZYME"/>
    <property type="match status" value="1"/>
</dbReference>
<evidence type="ECO:0000256" key="5">
    <source>
        <dbReference type="ARBA" id="ARBA00006045"/>
    </source>
</evidence>
<dbReference type="InterPro" id="IPR041816">
    <property type="entry name" value="Dbr1_N"/>
</dbReference>
<dbReference type="eggNOG" id="KOG2863">
    <property type="taxonomic scope" value="Eukaryota"/>
</dbReference>
<feature type="region of interest" description="Disordered" evidence="22">
    <location>
        <begin position="670"/>
        <end position="733"/>
    </location>
</feature>
<comment type="similarity">
    <text evidence="6">Belongs to the N-acylglucosamine 2-epimerase family.</text>
</comment>
<evidence type="ECO:0000256" key="14">
    <source>
        <dbReference type="ARBA" id="ARBA00023211"/>
    </source>
</evidence>
<organism evidence="25">
    <name type="scientific">Aureococcus anophagefferens</name>
    <name type="common">Harmful bloom alga</name>
    <dbReference type="NCBI Taxonomy" id="44056"/>
    <lineage>
        <taxon>Eukaryota</taxon>
        <taxon>Sar</taxon>
        <taxon>Stramenopiles</taxon>
        <taxon>Ochrophyta</taxon>
        <taxon>Pelagophyceae</taxon>
        <taxon>Pelagomonadales</taxon>
        <taxon>Pelagomonadaceae</taxon>
        <taxon>Aureococcus</taxon>
    </lineage>
</organism>
<evidence type="ECO:0000259" key="23">
    <source>
        <dbReference type="SMART" id="SM01124"/>
    </source>
</evidence>
<dbReference type="GO" id="GO:0008419">
    <property type="term" value="F:RNA lariat debranching enzyme activity"/>
    <property type="evidence" value="ECO:0007669"/>
    <property type="project" value="TreeGrafter"/>
</dbReference>
<evidence type="ECO:0000256" key="22">
    <source>
        <dbReference type="SAM" id="MobiDB-lite"/>
    </source>
</evidence>
<dbReference type="KEGG" id="aaf:AURANDRAFT_70538"/>
<dbReference type="GeneID" id="20227810"/>
<comment type="cofactor">
    <cofactor evidence="1">
        <name>Mn(2+)</name>
        <dbReference type="ChEBI" id="CHEBI:29035"/>
    </cofactor>
</comment>